<organism evidence="1 2">
    <name type="scientific">Trichomonas vaginalis (strain ATCC PRA-98 / G3)</name>
    <dbReference type="NCBI Taxonomy" id="412133"/>
    <lineage>
        <taxon>Eukaryota</taxon>
        <taxon>Metamonada</taxon>
        <taxon>Parabasalia</taxon>
        <taxon>Trichomonadida</taxon>
        <taxon>Trichomonadidae</taxon>
        <taxon>Trichomonas</taxon>
    </lineage>
</organism>
<dbReference type="AlphaFoldDB" id="A2G237"/>
<dbReference type="KEGG" id="tva:4746443"/>
<gene>
    <name evidence="1" type="ORF">TVAG_036570</name>
</gene>
<proteinExistence type="predicted"/>
<keyword evidence="2" id="KW-1185">Reference proteome</keyword>
<evidence type="ECO:0000313" key="1">
    <source>
        <dbReference type="EMBL" id="EAX88777.1"/>
    </source>
</evidence>
<sequence>MDFSGDNKYLTGIKLTGRSARRPTQDVSQAFMVNTVRLEKAEFKYPPSILASLPHIIRKPENLKYNYGIPATRNLIEDMIDLTYYQPDCELDFLLPDGSDKTVTVKSYTSLRNVLALFTKDLQYDDLDNLVLVRSIGEGLILRLPACNMPIGLFHVPLARWTFEFKWVPKSMNINPMLANMLNLYVNQRANEPTTMPKETMETIKDFTSKLINVSSNPTEQNKQKVQVFLDDMNSNPKYELINSRFAKTGEINITYFQITKDMKVKIWKGVNEPAVFESKDLVIKRTESAFAMLFGDDAQYPLPRVFFPPFYEFVNFAMFPNWESVKAREFEFDSQPRTKTPIPRVFTDSRVNFIKPEKLQEVIHDQLEFGKKFVTAKNK</sequence>
<dbReference type="VEuPathDB" id="TrichDB:TVAG_036570"/>
<evidence type="ECO:0000313" key="2">
    <source>
        <dbReference type="Proteomes" id="UP000001542"/>
    </source>
</evidence>
<dbReference type="EMBL" id="DS114266">
    <property type="protein sequence ID" value="EAX88777.1"/>
    <property type="molecule type" value="Genomic_DNA"/>
</dbReference>
<protein>
    <submittedName>
        <fullName evidence="1">Uncharacterized protein</fullName>
    </submittedName>
</protein>
<reference evidence="1" key="1">
    <citation type="submission" date="2006-10" db="EMBL/GenBank/DDBJ databases">
        <authorList>
            <person name="Amadeo P."/>
            <person name="Zhao Q."/>
            <person name="Wortman J."/>
            <person name="Fraser-Liggett C."/>
            <person name="Carlton J."/>
        </authorList>
    </citation>
    <scope>NUCLEOTIDE SEQUENCE</scope>
    <source>
        <strain evidence="1">G3</strain>
    </source>
</reference>
<reference evidence="1" key="2">
    <citation type="journal article" date="2007" name="Science">
        <title>Draft genome sequence of the sexually transmitted pathogen Trichomonas vaginalis.</title>
        <authorList>
            <person name="Carlton J.M."/>
            <person name="Hirt R.P."/>
            <person name="Silva J.C."/>
            <person name="Delcher A.L."/>
            <person name="Schatz M."/>
            <person name="Zhao Q."/>
            <person name="Wortman J.R."/>
            <person name="Bidwell S.L."/>
            <person name="Alsmark U.C.M."/>
            <person name="Besteiro S."/>
            <person name="Sicheritz-Ponten T."/>
            <person name="Noel C.J."/>
            <person name="Dacks J.B."/>
            <person name="Foster P.G."/>
            <person name="Simillion C."/>
            <person name="Van de Peer Y."/>
            <person name="Miranda-Saavedra D."/>
            <person name="Barton G.J."/>
            <person name="Westrop G.D."/>
            <person name="Mueller S."/>
            <person name="Dessi D."/>
            <person name="Fiori P.L."/>
            <person name="Ren Q."/>
            <person name="Paulsen I."/>
            <person name="Zhang H."/>
            <person name="Bastida-Corcuera F.D."/>
            <person name="Simoes-Barbosa A."/>
            <person name="Brown M.T."/>
            <person name="Hayes R.D."/>
            <person name="Mukherjee M."/>
            <person name="Okumura C.Y."/>
            <person name="Schneider R."/>
            <person name="Smith A.J."/>
            <person name="Vanacova S."/>
            <person name="Villalvazo M."/>
            <person name="Haas B.J."/>
            <person name="Pertea M."/>
            <person name="Feldblyum T.V."/>
            <person name="Utterback T.R."/>
            <person name="Shu C.L."/>
            <person name="Osoegawa K."/>
            <person name="de Jong P.J."/>
            <person name="Hrdy I."/>
            <person name="Horvathova L."/>
            <person name="Zubacova Z."/>
            <person name="Dolezal P."/>
            <person name="Malik S.B."/>
            <person name="Logsdon J.M. Jr."/>
            <person name="Henze K."/>
            <person name="Gupta A."/>
            <person name="Wang C.C."/>
            <person name="Dunne R.L."/>
            <person name="Upcroft J.A."/>
            <person name="Upcroft P."/>
            <person name="White O."/>
            <person name="Salzberg S.L."/>
            <person name="Tang P."/>
            <person name="Chiu C.-H."/>
            <person name="Lee Y.-S."/>
            <person name="Embley T.M."/>
            <person name="Coombs G.H."/>
            <person name="Mottram J.C."/>
            <person name="Tachezy J."/>
            <person name="Fraser-Liggett C.M."/>
            <person name="Johnson P.J."/>
        </authorList>
    </citation>
    <scope>NUCLEOTIDE SEQUENCE [LARGE SCALE GENOMIC DNA]</scope>
    <source>
        <strain evidence="1">G3</strain>
    </source>
</reference>
<dbReference type="Proteomes" id="UP000001542">
    <property type="component" value="Unassembled WGS sequence"/>
</dbReference>
<dbReference type="InParanoid" id="A2G237"/>
<dbReference type="RefSeq" id="XP_001301707.1">
    <property type="nucleotide sequence ID" value="XM_001301706.1"/>
</dbReference>
<accession>A2G237</accession>
<dbReference type="VEuPathDB" id="TrichDB:TVAGG3_0599320"/>
<name>A2G237_TRIV3</name>